<sequence length="160" mass="18434">MLRVFIDREGGGHRDLFLKIDVMISHLAVADSYYLYDFLELTETDLQNIDEDRQLSFAVTSLIEYWIVRIQALEKGQRTFLVFDLSDQYIGGVSLEKVKRGYNMKVVYATELQGGITKSKLDACIVQTGAVFRPSDEREWLIGEEALFNGLNWSLNELKR</sequence>
<keyword evidence="2" id="KW-1185">Reference proteome</keyword>
<dbReference type="RefSeq" id="WP_166691074.1">
    <property type="nucleotide sequence ID" value="NZ_WAEL01000001.1"/>
</dbReference>
<reference evidence="1" key="1">
    <citation type="submission" date="2024-05" db="EMBL/GenBank/DDBJ databases">
        <authorList>
            <person name="Jung D.-H."/>
        </authorList>
    </citation>
    <scope>NUCLEOTIDE SEQUENCE</scope>
    <source>
        <strain evidence="1">JA-25</strain>
    </source>
</reference>
<accession>A0ABX0QC01</accession>
<comment type="caution">
    <text evidence="1">The sequence shown here is derived from an EMBL/GenBank/DDBJ whole genome shotgun (WGS) entry which is preliminary data.</text>
</comment>
<organism evidence="1 2">
    <name type="scientific">Fibrivirga algicola</name>
    <dbReference type="NCBI Taxonomy" id="2950420"/>
    <lineage>
        <taxon>Bacteria</taxon>
        <taxon>Pseudomonadati</taxon>
        <taxon>Bacteroidota</taxon>
        <taxon>Cytophagia</taxon>
        <taxon>Cytophagales</taxon>
        <taxon>Spirosomataceae</taxon>
        <taxon>Fibrivirga</taxon>
    </lineage>
</organism>
<dbReference type="EMBL" id="WAEL01000001">
    <property type="protein sequence ID" value="NID09462.1"/>
    <property type="molecule type" value="Genomic_DNA"/>
</dbReference>
<protein>
    <submittedName>
        <fullName evidence="1">Uncharacterized protein</fullName>
    </submittedName>
</protein>
<gene>
    <name evidence="1" type="ORF">F7231_04705</name>
</gene>
<name>A0ABX0QC01_9BACT</name>
<dbReference type="Proteomes" id="UP000606008">
    <property type="component" value="Unassembled WGS sequence"/>
</dbReference>
<evidence type="ECO:0000313" key="2">
    <source>
        <dbReference type="Proteomes" id="UP000606008"/>
    </source>
</evidence>
<proteinExistence type="predicted"/>
<evidence type="ECO:0000313" key="1">
    <source>
        <dbReference type="EMBL" id="NID09462.1"/>
    </source>
</evidence>